<dbReference type="SUPFAM" id="SSF53383">
    <property type="entry name" value="PLP-dependent transferases"/>
    <property type="match status" value="1"/>
</dbReference>
<gene>
    <name evidence="8" type="ORF">ALQ98_100183</name>
</gene>
<dbReference type="PROSITE" id="PS51318">
    <property type="entry name" value="TAT"/>
    <property type="match status" value="1"/>
</dbReference>
<name>A0AB74ABL7_PSESX</name>
<protein>
    <submittedName>
        <fullName evidence="8">S V aminotransferase</fullName>
    </submittedName>
</protein>
<keyword evidence="3" id="KW-0663">Pyridoxal phosphate</keyword>
<dbReference type="Proteomes" id="UP000267978">
    <property type="component" value="Unassembled WGS sequence"/>
</dbReference>
<dbReference type="EMBL" id="RBNO01000019">
    <property type="protein sequence ID" value="RML28655.1"/>
    <property type="molecule type" value="Genomic_DNA"/>
</dbReference>
<keyword evidence="8" id="KW-0032">Aminotransferase</keyword>
<comment type="similarity">
    <text evidence="2">Belongs to the class-V pyridoxal-phosphate-dependent aminotransferase family. Csd subfamily.</text>
</comment>
<evidence type="ECO:0000256" key="1">
    <source>
        <dbReference type="ARBA" id="ARBA00001933"/>
    </source>
</evidence>
<evidence type="ECO:0000259" key="7">
    <source>
        <dbReference type="Pfam" id="PF00266"/>
    </source>
</evidence>
<sequence>MSQTPLPDPQAQTLMTDRRTFLKQAGLLAAALPLGSGLATAAITPATQPASTDKWTRLKQLFNQDPDYVHLSNFLVTSHPAPVRQAIEQHRAHIDRNPGLAMDWDLGETERREHEVRVWAGKYLNAQPGQIALTGSTTEGLAIIYGGLHVRTDQEILTTEHEHSCVRDILKFRQQRDGTQVRKIRLFKDPATVSVDEIIGSIARSIQPKTRVLGMTWVQSGSGVKLPIGAIGDLVEEHNRNRDDQDRILYVVDGVHGFGVENLDFPEMKCDFYVAGTHKWLFGPRGTGIVCARSEQVKDLTPLIPTFSEASGFSTIMTPGGYHSFEHRWALNEAFKLHLQLGKADVQARIHQLNSYLKQRLKAQPNVELVTPMDPALSAGFSFFRLKGQSCDDVAAWLMKQRMVVDAVSRDVGPVVRTAPGLLNSEAEIDRFMTLLARRA</sequence>
<dbReference type="AlphaFoldDB" id="A0AB74ABL7"/>
<feature type="chain" id="PRO_5044503166" evidence="6">
    <location>
        <begin position="42"/>
        <end position="440"/>
    </location>
</feature>
<dbReference type="PANTHER" id="PTHR43586">
    <property type="entry name" value="CYSTEINE DESULFURASE"/>
    <property type="match status" value="1"/>
</dbReference>
<dbReference type="InterPro" id="IPR000192">
    <property type="entry name" value="Aminotrans_V_dom"/>
</dbReference>
<evidence type="ECO:0000256" key="3">
    <source>
        <dbReference type="ARBA" id="ARBA00022898"/>
    </source>
</evidence>
<dbReference type="PANTHER" id="PTHR43586:SF8">
    <property type="entry name" value="CYSTEINE DESULFURASE 1, CHLOROPLASTIC"/>
    <property type="match status" value="1"/>
</dbReference>
<evidence type="ECO:0000256" key="5">
    <source>
        <dbReference type="RuleBase" id="RU004504"/>
    </source>
</evidence>
<keyword evidence="8" id="KW-0808">Transferase</keyword>
<reference evidence="8 9" key="1">
    <citation type="submission" date="2018-08" db="EMBL/GenBank/DDBJ databases">
        <title>Recombination of ecologically and evolutionarily significant loci maintains genetic cohesion in the Pseudomonas syringae species complex.</title>
        <authorList>
            <person name="Dillon M."/>
            <person name="Thakur S."/>
            <person name="Almeida R.N.D."/>
            <person name="Weir B.S."/>
            <person name="Guttman D.S."/>
        </authorList>
    </citation>
    <scope>NUCLEOTIDE SEQUENCE [LARGE SCALE GENOMIC DNA]</scope>
    <source>
        <strain evidence="8 9">ICMP 3946</strain>
    </source>
</reference>
<comment type="cofactor">
    <cofactor evidence="1 5">
        <name>pyridoxal 5'-phosphate</name>
        <dbReference type="ChEBI" id="CHEBI:597326"/>
    </cofactor>
</comment>
<evidence type="ECO:0000313" key="9">
    <source>
        <dbReference type="Proteomes" id="UP000267978"/>
    </source>
</evidence>
<accession>A0AB74ABL7</accession>
<dbReference type="GO" id="GO:0008483">
    <property type="term" value="F:transaminase activity"/>
    <property type="evidence" value="ECO:0007669"/>
    <property type="project" value="UniProtKB-KW"/>
</dbReference>
<proteinExistence type="inferred from homology"/>
<organism evidence="8 9">
    <name type="scientific">Pseudomonas syringae pv. lapsa</name>
    <dbReference type="NCBI Taxonomy" id="199201"/>
    <lineage>
        <taxon>Bacteria</taxon>
        <taxon>Pseudomonadati</taxon>
        <taxon>Pseudomonadota</taxon>
        <taxon>Gammaproteobacteria</taxon>
        <taxon>Pseudomonadales</taxon>
        <taxon>Pseudomonadaceae</taxon>
        <taxon>Pseudomonas</taxon>
        <taxon>Pseudomonas syringae</taxon>
    </lineage>
</organism>
<evidence type="ECO:0000313" key="8">
    <source>
        <dbReference type="EMBL" id="RML28655.1"/>
    </source>
</evidence>
<dbReference type="InterPro" id="IPR015422">
    <property type="entry name" value="PyrdxlP-dep_Trfase_small"/>
</dbReference>
<dbReference type="Gene3D" id="3.90.1150.10">
    <property type="entry name" value="Aspartate Aminotransferase, domain 1"/>
    <property type="match status" value="1"/>
</dbReference>
<comment type="caution">
    <text evidence="8">The sequence shown here is derived from an EMBL/GenBank/DDBJ whole genome shotgun (WGS) entry which is preliminary data.</text>
</comment>
<comment type="catalytic activity">
    <reaction evidence="4">
        <text>(sulfur carrier)-H + L-cysteine = (sulfur carrier)-SH + L-alanine</text>
        <dbReference type="Rhea" id="RHEA:43892"/>
        <dbReference type="Rhea" id="RHEA-COMP:14737"/>
        <dbReference type="Rhea" id="RHEA-COMP:14739"/>
        <dbReference type="ChEBI" id="CHEBI:29917"/>
        <dbReference type="ChEBI" id="CHEBI:35235"/>
        <dbReference type="ChEBI" id="CHEBI:57972"/>
        <dbReference type="ChEBI" id="CHEBI:64428"/>
        <dbReference type="EC" id="2.8.1.7"/>
    </reaction>
</comment>
<keyword evidence="6" id="KW-0732">Signal</keyword>
<dbReference type="Gene3D" id="3.40.640.10">
    <property type="entry name" value="Type I PLP-dependent aspartate aminotransferase-like (Major domain)"/>
    <property type="match status" value="1"/>
</dbReference>
<dbReference type="PROSITE" id="PS00595">
    <property type="entry name" value="AA_TRANSFER_CLASS_5"/>
    <property type="match status" value="1"/>
</dbReference>
<dbReference type="InterPro" id="IPR006311">
    <property type="entry name" value="TAT_signal"/>
</dbReference>
<evidence type="ECO:0000256" key="4">
    <source>
        <dbReference type="ARBA" id="ARBA00050776"/>
    </source>
</evidence>
<evidence type="ECO:0000256" key="2">
    <source>
        <dbReference type="ARBA" id="ARBA00010447"/>
    </source>
</evidence>
<dbReference type="GO" id="GO:0031071">
    <property type="term" value="F:cysteine desulfurase activity"/>
    <property type="evidence" value="ECO:0007669"/>
    <property type="project" value="UniProtKB-EC"/>
</dbReference>
<dbReference type="InterPro" id="IPR020578">
    <property type="entry name" value="Aminotrans_V_PyrdxlP_BS"/>
</dbReference>
<feature type="domain" description="Aminotransferase class V" evidence="7">
    <location>
        <begin position="80"/>
        <end position="407"/>
    </location>
</feature>
<dbReference type="Pfam" id="PF00266">
    <property type="entry name" value="Aminotran_5"/>
    <property type="match status" value="1"/>
</dbReference>
<dbReference type="InterPro" id="IPR015421">
    <property type="entry name" value="PyrdxlP-dep_Trfase_major"/>
</dbReference>
<dbReference type="InterPro" id="IPR015424">
    <property type="entry name" value="PyrdxlP-dep_Trfase"/>
</dbReference>
<evidence type="ECO:0000256" key="6">
    <source>
        <dbReference type="SAM" id="SignalP"/>
    </source>
</evidence>
<feature type="signal peptide" evidence="6">
    <location>
        <begin position="1"/>
        <end position="41"/>
    </location>
</feature>